<dbReference type="PaxDb" id="5691-EAN76575"/>
<reference evidence="2 3" key="2">
    <citation type="journal article" date="2005" name="Science">
        <title>The genome of the African trypanosome Trypanosoma brucei.</title>
        <authorList>
            <person name="Berriman M."/>
            <person name="Ghedin E."/>
            <person name="Hertz-Fowler C."/>
            <person name="Blandin G."/>
            <person name="Renauld H."/>
            <person name="Bartholomeu D.C."/>
            <person name="Lennard N.J."/>
            <person name="Caler E."/>
            <person name="Hamlin N.E."/>
            <person name="Haas B."/>
            <person name="Bohme U."/>
            <person name="Hannick L."/>
            <person name="Aslett M.A."/>
            <person name="Shallom J."/>
            <person name="Marcello L."/>
            <person name="Hou L."/>
            <person name="Wickstead B."/>
            <person name="Alsmark U.C."/>
            <person name="Arrowsmith C."/>
            <person name="Atkin R.J."/>
            <person name="Barron A.J."/>
            <person name="Bringaud F."/>
            <person name="Brooks K."/>
            <person name="Carrington M."/>
            <person name="Cherevach I."/>
            <person name="Chillingworth T.J."/>
            <person name="Churcher C."/>
            <person name="Clark L.N."/>
            <person name="Corton C.H."/>
            <person name="Cronin A."/>
            <person name="Davies R.M."/>
            <person name="Doggett J."/>
            <person name="Djikeng A."/>
            <person name="Feldblyum T."/>
            <person name="Field M.C."/>
            <person name="Fraser A."/>
            <person name="Goodhead I."/>
            <person name="Hance Z."/>
            <person name="Harper D."/>
            <person name="Harris B.R."/>
            <person name="Hauser H."/>
            <person name="Hostetler J."/>
            <person name="Ivens A."/>
            <person name="Jagels K."/>
            <person name="Johnson D."/>
            <person name="Johnson J."/>
            <person name="Jones K."/>
            <person name="Kerhornou A.X."/>
            <person name="Koo H."/>
            <person name="Larke N."/>
            <person name="Landfear S."/>
            <person name="Larkin C."/>
            <person name="Leech V."/>
            <person name="Line A."/>
            <person name="Lord A."/>
            <person name="Macleod A."/>
            <person name="Mooney P.J."/>
            <person name="Moule S."/>
            <person name="Martin D.M."/>
            <person name="Morgan G.W."/>
            <person name="Mungall K."/>
            <person name="Norbertczak H."/>
            <person name="Ormond D."/>
            <person name="Pai G."/>
            <person name="Peacock C.S."/>
            <person name="Peterson J."/>
            <person name="Quail M.A."/>
            <person name="Rabbinowitsch E."/>
            <person name="Rajandream M.A."/>
            <person name="Reitter C."/>
            <person name="Salzberg S.L."/>
            <person name="Sanders M."/>
            <person name="Schobel S."/>
            <person name="Sharp S."/>
            <person name="Simmonds M."/>
            <person name="Simpson A.J."/>
            <person name="Tallon L."/>
            <person name="Turner C.M."/>
            <person name="Tait A."/>
            <person name="Tivey A.R."/>
            <person name="Van Aken S."/>
            <person name="Walker D."/>
            <person name="Wanless D."/>
            <person name="Wang S."/>
            <person name="White B."/>
            <person name="White O."/>
            <person name="Whitehead S."/>
            <person name="Woodward J."/>
            <person name="Wortman J."/>
            <person name="Adams M.D."/>
            <person name="Embley T.M."/>
            <person name="Gull K."/>
            <person name="Ullu E."/>
            <person name="Barry J.D."/>
            <person name="Fairlamb A.H."/>
            <person name="Opperdoes F."/>
            <person name="Barrell B.G."/>
            <person name="Donelson J.E."/>
            <person name="Hall N."/>
            <person name="Fraser C.M."/>
            <person name="Melville S.E."/>
            <person name="El-Sayed N.M."/>
        </authorList>
    </citation>
    <scope>NUCLEOTIDE SEQUENCE [LARGE SCALE GENOMIC DNA]</scope>
    <source>
        <strain evidence="2 3">927/4 GUTat10.1</strain>
    </source>
</reference>
<keyword evidence="1" id="KW-0472">Membrane</keyword>
<organism evidence="2 3">
    <name type="scientific">Trypanosoma brucei brucei (strain 927/4 GUTat10.1)</name>
    <dbReference type="NCBI Taxonomy" id="185431"/>
    <lineage>
        <taxon>Eukaryota</taxon>
        <taxon>Discoba</taxon>
        <taxon>Euglenozoa</taxon>
        <taxon>Kinetoplastea</taxon>
        <taxon>Metakinetoplastina</taxon>
        <taxon>Trypanosomatida</taxon>
        <taxon>Trypanosomatidae</taxon>
        <taxon>Trypanosoma</taxon>
    </lineage>
</organism>
<dbReference type="AlphaFoldDB" id="Q38F45"/>
<dbReference type="InParanoid" id="Q38F45"/>
<reference evidence="2 3" key="1">
    <citation type="journal article" date="2005" name="Science">
        <title>Comparative genomics of trypanosomatid parasitic protozoa.</title>
        <authorList>
            <person name="El-Sayed N.M."/>
            <person name="Myler P.J."/>
            <person name="Blandin G."/>
            <person name="Berriman M."/>
            <person name="Crabtree J."/>
            <person name="Aggarwal G."/>
            <person name="Caler E."/>
            <person name="Renauld H."/>
            <person name="Worthey E.A."/>
            <person name="Hertz-Fowler C."/>
            <person name="Ghedin E."/>
            <person name="Peacock C."/>
            <person name="Bartholomeu D.C."/>
            <person name="Haas B.J."/>
            <person name="Tran A.N."/>
            <person name="Wortman J.R."/>
            <person name="Alsmark U.C."/>
            <person name="Angiuoli S."/>
            <person name="Anupama A."/>
            <person name="Badger J."/>
            <person name="Bringaud F."/>
            <person name="Cadag E."/>
            <person name="Carlton J.M."/>
            <person name="Cerqueira G.C."/>
            <person name="Creasy T."/>
            <person name="Delcher A.L."/>
            <person name="Djikeng A."/>
            <person name="Embley T.M."/>
            <person name="Hauser C."/>
            <person name="Ivens A.C."/>
            <person name="Kummerfeld S.K."/>
            <person name="Pereira-Leal J.B."/>
            <person name="Nilsson D."/>
            <person name="Peterson J."/>
            <person name="Salzberg S.L."/>
            <person name="Shallom J."/>
            <person name="Silva J.C."/>
            <person name="Sundaram J."/>
            <person name="Westenberger S."/>
            <person name="White O."/>
            <person name="Melville S.E."/>
            <person name="Donelson J.E."/>
            <person name="Andersson B."/>
            <person name="Stuart K.D."/>
            <person name="Hall N."/>
        </authorList>
    </citation>
    <scope>NUCLEOTIDE SEQUENCE [LARGE SCALE GENOMIC DNA]</scope>
    <source>
        <strain evidence="2 3">927/4 GUTat10.1</strain>
    </source>
</reference>
<accession>Q38F45</accession>
<dbReference type="EMBL" id="CM000207">
    <property type="protein sequence ID" value="EAN76575.1"/>
    <property type="molecule type" value="Genomic_DNA"/>
</dbReference>
<dbReference type="RefSeq" id="XP_803809.1">
    <property type="nucleotide sequence ID" value="XM_798716.1"/>
</dbReference>
<evidence type="ECO:0000313" key="2">
    <source>
        <dbReference type="EMBL" id="EAN76575.1"/>
    </source>
</evidence>
<feature type="transmembrane region" description="Helical" evidence="1">
    <location>
        <begin position="7"/>
        <end position="28"/>
    </location>
</feature>
<dbReference type="GeneID" id="3660377"/>
<proteinExistence type="predicted"/>
<sequence length="185" mass="21908">MYKSYQFYPLVFYLLLSGFSVVLIEHVWRCKEFFPPPFFSFFILCLDQYNLGCFPHVYFIWILGGMHFFSFFFFGLTLVFLIFWELCTAWVADLLTPTHARLLSLLPCFPVAWKGNEVGCTNFFFPPFHSYRSIFFFFAAGRCKRELWRYRVSFEKNCSWNGREEEEEGYLFVAAAVGTATGKWG</sequence>
<dbReference type="Proteomes" id="UP000008524">
    <property type="component" value="Chromosome 9"/>
</dbReference>
<evidence type="ECO:0000256" key="1">
    <source>
        <dbReference type="SAM" id="Phobius"/>
    </source>
</evidence>
<evidence type="ECO:0000313" key="3">
    <source>
        <dbReference type="Proteomes" id="UP000008524"/>
    </source>
</evidence>
<name>Q38F45_TRYB2</name>
<keyword evidence="1" id="KW-0812">Transmembrane</keyword>
<keyword evidence="1" id="KW-1133">Transmembrane helix</keyword>
<protein>
    <submittedName>
        <fullName evidence="2">Uncharacterized protein</fullName>
    </submittedName>
</protein>
<keyword evidence="3" id="KW-1185">Reference proteome</keyword>
<feature type="transmembrane region" description="Helical" evidence="1">
    <location>
        <begin position="58"/>
        <end position="84"/>
    </location>
</feature>
<dbReference type="KEGG" id="tbr:Tb09.160.3600"/>
<gene>
    <name evidence="2" type="ORF">Tb09.160.3600</name>
</gene>